<keyword evidence="5" id="KW-1185">Reference proteome</keyword>
<feature type="chain" id="PRO_5018146435" evidence="3">
    <location>
        <begin position="25"/>
        <end position="495"/>
    </location>
</feature>
<dbReference type="PROSITE" id="PS51885">
    <property type="entry name" value="NEPRILYSIN"/>
    <property type="match status" value="1"/>
</dbReference>
<accession>A0A3Q0J104</accession>
<evidence type="ECO:0000256" key="3">
    <source>
        <dbReference type="SAM" id="SignalP"/>
    </source>
</evidence>
<sequence length="495" mass="57353">MVPRYIRSIMKIWIWLSIVLGARAAPSMGGTNANDLSASQQNSKPDEKPNICYNQCCNHTSSILLANMNLSVNPCDDFYRFTCGRFLETNHLADDQGELSEYSAIEDHVKVQLRDILQEPIQDSDIRPFRIAKRLYSVCMNVSQREQQGLDQIKSLLKTLGGWPVLEGSSWNESAFSWETTTYEFRRLGFPIYSLLKTYVYKVRKDQYMIHVDQPETLVEKSYMKEGPVKPDEVVNLEAPDFFQSFEPLLNSTPKRVLANYLLWQVMSFSSTYLTEEMNNRHFKFSAILRGVTARKPRWQECVDETKDLDIAVGPVKPDEVVNLEAPDFFRSFEPLLKATPKRVLANYLLWQVMSFSSTYLTEEMNNRYFKFSSTLRGVTARKPRWQECVDETKDLDIAVGALYIRKYFNQDAKANVETMVRLILDETYKYLSTVDWMDPNTRLAAQDKVKAIIPYVAYPQELLDDSKLEQYYATMDANISSYLDFARAVSKHKR</sequence>
<gene>
    <name evidence="6" type="primary">LOC103513060</name>
</gene>
<dbReference type="GO" id="GO:0004222">
    <property type="term" value="F:metalloendopeptidase activity"/>
    <property type="evidence" value="ECO:0007669"/>
    <property type="project" value="InterPro"/>
</dbReference>
<feature type="domain" description="Peptidase M13 N-terminal" evidence="4">
    <location>
        <begin position="318"/>
        <end position="460"/>
    </location>
</feature>
<comment type="similarity">
    <text evidence="2">Belongs to the peptidase M13 family.</text>
</comment>
<dbReference type="Pfam" id="PF05649">
    <property type="entry name" value="Peptidase_M13_N"/>
    <property type="match status" value="2"/>
</dbReference>
<organism evidence="5 6">
    <name type="scientific">Diaphorina citri</name>
    <name type="common">Asian citrus psyllid</name>
    <dbReference type="NCBI Taxonomy" id="121845"/>
    <lineage>
        <taxon>Eukaryota</taxon>
        <taxon>Metazoa</taxon>
        <taxon>Ecdysozoa</taxon>
        <taxon>Arthropoda</taxon>
        <taxon>Hexapoda</taxon>
        <taxon>Insecta</taxon>
        <taxon>Pterygota</taxon>
        <taxon>Neoptera</taxon>
        <taxon>Paraneoptera</taxon>
        <taxon>Hemiptera</taxon>
        <taxon>Sternorrhyncha</taxon>
        <taxon>Psylloidea</taxon>
        <taxon>Psyllidae</taxon>
        <taxon>Diaphorininae</taxon>
        <taxon>Diaphorina</taxon>
    </lineage>
</organism>
<feature type="domain" description="Peptidase M13 N-terminal" evidence="4">
    <location>
        <begin position="74"/>
        <end position="224"/>
    </location>
</feature>
<evidence type="ECO:0000313" key="5">
    <source>
        <dbReference type="Proteomes" id="UP000079169"/>
    </source>
</evidence>
<feature type="signal peptide" evidence="3">
    <location>
        <begin position="1"/>
        <end position="24"/>
    </location>
</feature>
<dbReference type="InterPro" id="IPR000718">
    <property type="entry name" value="Peptidase_M13"/>
</dbReference>
<name>A0A3Q0J104_DIACI</name>
<evidence type="ECO:0000259" key="4">
    <source>
        <dbReference type="Pfam" id="PF05649"/>
    </source>
</evidence>
<dbReference type="InterPro" id="IPR008753">
    <property type="entry name" value="Peptidase_M13_N"/>
</dbReference>
<dbReference type="GO" id="GO:0005886">
    <property type="term" value="C:plasma membrane"/>
    <property type="evidence" value="ECO:0007669"/>
    <property type="project" value="UniProtKB-SubCell"/>
</dbReference>
<dbReference type="PANTHER" id="PTHR11733">
    <property type="entry name" value="ZINC METALLOPROTEASE FAMILY M13 NEPRILYSIN-RELATED"/>
    <property type="match status" value="1"/>
</dbReference>
<dbReference type="PaxDb" id="121845-A0A3Q0J104"/>
<dbReference type="STRING" id="121845.A0A3Q0J104"/>
<dbReference type="Gene3D" id="1.10.1380.10">
    <property type="entry name" value="Neutral endopeptidase , domain2"/>
    <property type="match status" value="3"/>
</dbReference>
<dbReference type="RefSeq" id="XP_026682162.1">
    <property type="nucleotide sequence ID" value="XM_026826361.1"/>
</dbReference>
<dbReference type="CDD" id="cd08662">
    <property type="entry name" value="M13"/>
    <property type="match status" value="1"/>
</dbReference>
<protein>
    <submittedName>
        <fullName evidence="6">Neprilysin-2-like</fullName>
    </submittedName>
</protein>
<comment type="subcellular location">
    <subcellularLocation>
        <location evidence="1">Cell membrane</location>
        <topology evidence="1">Single-pass type II membrane protein</topology>
    </subcellularLocation>
</comment>
<dbReference type="AlphaFoldDB" id="A0A3Q0J104"/>
<dbReference type="SUPFAM" id="SSF55486">
    <property type="entry name" value="Metalloproteases ('zincins'), catalytic domain"/>
    <property type="match status" value="2"/>
</dbReference>
<evidence type="ECO:0000256" key="2">
    <source>
        <dbReference type="ARBA" id="ARBA00007357"/>
    </source>
</evidence>
<evidence type="ECO:0000313" key="6">
    <source>
        <dbReference type="RefSeq" id="XP_026682162.1"/>
    </source>
</evidence>
<dbReference type="PANTHER" id="PTHR11733:SF224">
    <property type="entry name" value="NEPRILYSIN-2"/>
    <property type="match status" value="1"/>
</dbReference>
<dbReference type="KEGG" id="dci:103513060"/>
<dbReference type="Proteomes" id="UP000079169">
    <property type="component" value="Unplaced"/>
</dbReference>
<evidence type="ECO:0000256" key="1">
    <source>
        <dbReference type="ARBA" id="ARBA00004401"/>
    </source>
</evidence>
<dbReference type="GeneID" id="103513060"/>
<keyword evidence="3" id="KW-0732">Signal</keyword>
<reference evidence="6" key="1">
    <citation type="submission" date="2025-08" db="UniProtKB">
        <authorList>
            <consortium name="RefSeq"/>
        </authorList>
    </citation>
    <scope>IDENTIFICATION</scope>
</reference>
<dbReference type="InterPro" id="IPR042089">
    <property type="entry name" value="Peptidase_M13_dom_2"/>
</dbReference>
<dbReference type="GO" id="GO:0016485">
    <property type="term" value="P:protein processing"/>
    <property type="evidence" value="ECO:0007669"/>
    <property type="project" value="TreeGrafter"/>
</dbReference>
<proteinExistence type="inferred from homology"/>